<evidence type="ECO:0000313" key="1">
    <source>
        <dbReference type="EMBL" id="KAI3810772.1"/>
    </source>
</evidence>
<evidence type="ECO:0000313" key="2">
    <source>
        <dbReference type="Proteomes" id="UP001056120"/>
    </source>
</evidence>
<protein>
    <submittedName>
        <fullName evidence="1">Uncharacterized protein</fullName>
    </submittedName>
</protein>
<sequence>MEGEGSRSRQVPRMVDPLLPFGSPLPRGKPQGSNAILPQHNQDRIKNTGSLQPFTKFYYDPVTTFAVVKRGDLEPIRVYIPQYLRYLSDEYLLALNEMKIKHLPKDWFDVE</sequence>
<reference evidence="1 2" key="2">
    <citation type="journal article" date="2022" name="Mol. Ecol. Resour.">
        <title>The genomes of chicory, endive, great burdock and yacon provide insights into Asteraceae paleo-polyploidization history and plant inulin production.</title>
        <authorList>
            <person name="Fan W."/>
            <person name="Wang S."/>
            <person name="Wang H."/>
            <person name="Wang A."/>
            <person name="Jiang F."/>
            <person name="Liu H."/>
            <person name="Zhao H."/>
            <person name="Xu D."/>
            <person name="Zhang Y."/>
        </authorList>
    </citation>
    <scope>NUCLEOTIDE SEQUENCE [LARGE SCALE GENOMIC DNA]</scope>
    <source>
        <strain evidence="2">cv. Yunnan</strain>
        <tissue evidence="1">Leaves</tissue>
    </source>
</reference>
<comment type="caution">
    <text evidence="1">The sequence shown here is derived from an EMBL/GenBank/DDBJ whole genome shotgun (WGS) entry which is preliminary data.</text>
</comment>
<reference evidence="2" key="1">
    <citation type="journal article" date="2022" name="Mol. Ecol. Resour.">
        <title>The genomes of chicory, endive, great burdock and yacon provide insights into Asteraceae palaeo-polyploidization history and plant inulin production.</title>
        <authorList>
            <person name="Fan W."/>
            <person name="Wang S."/>
            <person name="Wang H."/>
            <person name="Wang A."/>
            <person name="Jiang F."/>
            <person name="Liu H."/>
            <person name="Zhao H."/>
            <person name="Xu D."/>
            <person name="Zhang Y."/>
        </authorList>
    </citation>
    <scope>NUCLEOTIDE SEQUENCE [LARGE SCALE GENOMIC DNA]</scope>
    <source>
        <strain evidence="2">cv. Yunnan</strain>
    </source>
</reference>
<proteinExistence type="predicted"/>
<dbReference type="EMBL" id="CM042024">
    <property type="protein sequence ID" value="KAI3810772.1"/>
    <property type="molecule type" value="Genomic_DNA"/>
</dbReference>
<organism evidence="1 2">
    <name type="scientific">Smallanthus sonchifolius</name>
    <dbReference type="NCBI Taxonomy" id="185202"/>
    <lineage>
        <taxon>Eukaryota</taxon>
        <taxon>Viridiplantae</taxon>
        <taxon>Streptophyta</taxon>
        <taxon>Embryophyta</taxon>
        <taxon>Tracheophyta</taxon>
        <taxon>Spermatophyta</taxon>
        <taxon>Magnoliopsida</taxon>
        <taxon>eudicotyledons</taxon>
        <taxon>Gunneridae</taxon>
        <taxon>Pentapetalae</taxon>
        <taxon>asterids</taxon>
        <taxon>campanulids</taxon>
        <taxon>Asterales</taxon>
        <taxon>Asteraceae</taxon>
        <taxon>Asteroideae</taxon>
        <taxon>Heliantheae alliance</taxon>
        <taxon>Millerieae</taxon>
        <taxon>Smallanthus</taxon>
    </lineage>
</organism>
<accession>A0ACB9IRP7</accession>
<name>A0ACB9IRP7_9ASTR</name>
<dbReference type="Proteomes" id="UP001056120">
    <property type="component" value="Linkage Group LG07"/>
</dbReference>
<gene>
    <name evidence="1" type="ORF">L1987_20394</name>
</gene>
<keyword evidence="2" id="KW-1185">Reference proteome</keyword>